<dbReference type="FunCoup" id="S8F2I9">
    <property type="interactions" value="37"/>
</dbReference>
<dbReference type="HOGENOM" id="CLU_137480_0_0_1"/>
<dbReference type="EMBL" id="KE504196">
    <property type="protein sequence ID" value="EPS96010.1"/>
    <property type="molecule type" value="Genomic_DNA"/>
</dbReference>
<dbReference type="OrthoDB" id="2567806at2759"/>
<evidence type="ECO:0000259" key="1">
    <source>
        <dbReference type="Pfam" id="PF01172"/>
    </source>
</evidence>
<reference evidence="2 3" key="1">
    <citation type="journal article" date="2012" name="Science">
        <title>The Paleozoic origin of enzymatic lignin decomposition reconstructed from 31 fungal genomes.</title>
        <authorList>
            <person name="Floudas D."/>
            <person name="Binder M."/>
            <person name="Riley R."/>
            <person name="Barry K."/>
            <person name="Blanchette R.A."/>
            <person name="Henrissat B."/>
            <person name="Martinez A.T."/>
            <person name="Otillar R."/>
            <person name="Spatafora J.W."/>
            <person name="Yadav J.S."/>
            <person name="Aerts A."/>
            <person name="Benoit I."/>
            <person name="Boyd A."/>
            <person name="Carlson A."/>
            <person name="Copeland A."/>
            <person name="Coutinho P.M."/>
            <person name="de Vries R.P."/>
            <person name="Ferreira P."/>
            <person name="Findley K."/>
            <person name="Foster B."/>
            <person name="Gaskell J."/>
            <person name="Glotzer D."/>
            <person name="Gorecki P."/>
            <person name="Heitman J."/>
            <person name="Hesse C."/>
            <person name="Hori C."/>
            <person name="Igarashi K."/>
            <person name="Jurgens J.A."/>
            <person name="Kallen N."/>
            <person name="Kersten P."/>
            <person name="Kohler A."/>
            <person name="Kuees U."/>
            <person name="Kumar T.K.A."/>
            <person name="Kuo A."/>
            <person name="LaButti K."/>
            <person name="Larrondo L.F."/>
            <person name="Lindquist E."/>
            <person name="Ling A."/>
            <person name="Lombard V."/>
            <person name="Lucas S."/>
            <person name="Lundell T."/>
            <person name="Martin R."/>
            <person name="McLaughlin D.J."/>
            <person name="Morgenstern I."/>
            <person name="Morin E."/>
            <person name="Murat C."/>
            <person name="Nagy L.G."/>
            <person name="Nolan M."/>
            <person name="Ohm R.A."/>
            <person name="Patyshakuliyeva A."/>
            <person name="Rokas A."/>
            <person name="Ruiz-Duenas F.J."/>
            <person name="Sabat G."/>
            <person name="Salamov A."/>
            <person name="Samejima M."/>
            <person name="Schmutz J."/>
            <person name="Slot J.C."/>
            <person name="St John F."/>
            <person name="Stenlid J."/>
            <person name="Sun H."/>
            <person name="Sun S."/>
            <person name="Syed K."/>
            <person name="Tsang A."/>
            <person name="Wiebenga A."/>
            <person name="Young D."/>
            <person name="Pisabarro A."/>
            <person name="Eastwood D.C."/>
            <person name="Martin F."/>
            <person name="Cullen D."/>
            <person name="Grigoriev I.V."/>
            <person name="Hibbett D.S."/>
        </authorList>
    </citation>
    <scope>NUCLEOTIDE SEQUENCE</scope>
    <source>
        <strain evidence="3">FP-58527</strain>
    </source>
</reference>
<feature type="domain" description="Ribosome maturation protein SDO1/SBDS N-terminal" evidence="1">
    <location>
        <begin position="6"/>
        <end position="95"/>
    </location>
</feature>
<dbReference type="Pfam" id="PF01172">
    <property type="entry name" value="SBDS_N"/>
    <property type="match status" value="1"/>
</dbReference>
<protein>
    <recommendedName>
        <fullName evidence="1">Ribosome maturation protein SDO1/SBDS N-terminal domain-containing protein</fullName>
    </recommendedName>
</protein>
<dbReference type="InterPro" id="IPR019783">
    <property type="entry name" value="SDO1/SBDS_N"/>
</dbReference>
<dbReference type="AlphaFoldDB" id="S8F2I9"/>
<organism evidence="2 3">
    <name type="scientific">Fomitopsis schrenkii</name>
    <name type="common">Brown rot fungus</name>
    <dbReference type="NCBI Taxonomy" id="2126942"/>
    <lineage>
        <taxon>Eukaryota</taxon>
        <taxon>Fungi</taxon>
        <taxon>Dikarya</taxon>
        <taxon>Basidiomycota</taxon>
        <taxon>Agaricomycotina</taxon>
        <taxon>Agaricomycetes</taxon>
        <taxon>Polyporales</taxon>
        <taxon>Fomitopsis</taxon>
    </lineage>
</organism>
<name>S8F2I9_FOMSC</name>
<proteinExistence type="predicted"/>
<dbReference type="SUPFAM" id="SSF89895">
    <property type="entry name" value="FYSH domain"/>
    <property type="match status" value="1"/>
</dbReference>
<dbReference type="Gene3D" id="3.30.1250.10">
    <property type="entry name" value="Ribosome maturation protein SBDS, N-terminal domain"/>
    <property type="match status" value="1"/>
</dbReference>
<dbReference type="STRING" id="743788.S8F2I9"/>
<keyword evidence="3" id="KW-1185">Reference proteome</keyword>
<accession>S8F2I9</accession>
<dbReference type="Proteomes" id="UP000015241">
    <property type="component" value="Unassembled WGS sequence"/>
</dbReference>
<evidence type="ECO:0000313" key="3">
    <source>
        <dbReference type="Proteomes" id="UP000015241"/>
    </source>
</evidence>
<dbReference type="InterPro" id="IPR036786">
    <property type="entry name" value="Ribosome_mat_SBDS_N_sf"/>
</dbReference>
<sequence>MVRPLTKVVYQPDSTLTNEYVLLVNPDEYGKWKEGDTTIPLVEVVDSFQVLWSNQGNQGKLSTPSRQQLENDFGTHVDTDVVKQILEKGKEQTGKSFNTGTGIAATNLGKGSFAVDTKGKSLSGVQSGGGR</sequence>
<dbReference type="eggNOG" id="ENOG502S9SB">
    <property type="taxonomic scope" value="Eukaryota"/>
</dbReference>
<evidence type="ECO:0000313" key="2">
    <source>
        <dbReference type="EMBL" id="EPS96010.1"/>
    </source>
</evidence>
<dbReference type="InParanoid" id="S8F2I9"/>
<gene>
    <name evidence="2" type="ORF">FOMPIDRAFT_1025567</name>
</gene>